<comment type="subunit">
    <text evidence="3 12">Monomer.</text>
</comment>
<accession>A0ABU7LQ00</accession>
<comment type="cofactor">
    <cofactor evidence="12">
        <name>Zn(2+)</name>
        <dbReference type="ChEBI" id="CHEBI:29105"/>
    </cofactor>
    <text evidence="12">Binds 1 zinc ion per subunit.</text>
</comment>
<dbReference type="InterPro" id="IPR024909">
    <property type="entry name" value="Cys-tRNA/MSH_ligase"/>
</dbReference>
<evidence type="ECO:0000313" key="15">
    <source>
        <dbReference type="Proteomes" id="UP001354971"/>
    </source>
</evidence>
<dbReference type="Proteomes" id="UP001354971">
    <property type="component" value="Unassembled WGS sequence"/>
</dbReference>
<comment type="subcellular location">
    <subcellularLocation>
        <location evidence="1 12">Cytoplasm</location>
    </subcellularLocation>
</comment>
<keyword evidence="4 12" id="KW-0963">Cytoplasm</keyword>
<evidence type="ECO:0000256" key="12">
    <source>
        <dbReference type="HAMAP-Rule" id="MF_00041"/>
    </source>
</evidence>
<dbReference type="PANTHER" id="PTHR10890:SF3">
    <property type="entry name" value="CYSTEINE--TRNA LIGASE, CYTOPLASMIC"/>
    <property type="match status" value="1"/>
</dbReference>
<comment type="similarity">
    <text evidence="2 12">Belongs to the class-I aminoacyl-tRNA synthetase family.</text>
</comment>
<dbReference type="PRINTS" id="PR00983">
    <property type="entry name" value="TRNASYNTHCYS"/>
</dbReference>
<sequence>MGSLHFHDTLTGRKREFIPGDPKRVTMYVCGPTVYSYAHIGNARPAVVFDVLYHLLKRTYGEDHVVYARNITDVEDKIIAAMKATGASMKEITGKYADIYNADMGAVGAAPPTIEPYATDHIGDIIAMIEKLAADGHAYAAEGHVLFSVRSYADYGKLSKRDMDDMIAGARVEVAPYKKDPADFVLWKPAKDDEPGWDSPWGRGRPGWHIECSAMCEKHLGETIDIHGGGNDLTFPHHENEIAQSVCAHGGTPMARYWLHNGMLAMTDEKMSKSLGNVKLVHELIEHWPGEVLRYALLTAHYRAPLDWTDALLERSQKSLDRLYGVLRRIKAEPGDVPETVEAALADDLNTPKALAALFALAGEANRAEDEAEQMAAAAALLAGGQALGLLNGSPDAWFGIDSLSEAERAEIDQLIADRTTARKARDFAKADALRDELIARKIKVEDGPEGSTWRMG</sequence>
<dbReference type="RefSeq" id="WP_330198640.1">
    <property type="nucleotide sequence ID" value="NZ_JAZDRP010000003.1"/>
</dbReference>
<keyword evidence="10 12" id="KW-0648">Protein biosynthesis</keyword>
<feature type="binding site" evidence="12">
    <location>
        <position position="30"/>
    </location>
    <ligand>
        <name>Zn(2+)</name>
        <dbReference type="ChEBI" id="CHEBI:29105"/>
    </ligand>
</feature>
<dbReference type="SMART" id="SM00840">
    <property type="entry name" value="DALR_2"/>
    <property type="match status" value="1"/>
</dbReference>
<dbReference type="InterPro" id="IPR015273">
    <property type="entry name" value="Cys-tRNA-synt_Ia_DALR"/>
</dbReference>
<reference evidence="14 15" key="1">
    <citation type="submission" date="2024-01" db="EMBL/GenBank/DDBJ databases">
        <title>Hyphobacterium bacterium isolated from marine sediment.</title>
        <authorList>
            <person name="Zhao S."/>
        </authorList>
    </citation>
    <scope>NUCLEOTIDE SEQUENCE [LARGE SCALE GENOMIC DNA]</scope>
    <source>
        <strain evidence="15">HN65</strain>
    </source>
</reference>
<dbReference type="PANTHER" id="PTHR10890">
    <property type="entry name" value="CYSTEINYL-TRNA SYNTHETASE"/>
    <property type="match status" value="1"/>
</dbReference>
<dbReference type="GO" id="GO:0004817">
    <property type="term" value="F:cysteine-tRNA ligase activity"/>
    <property type="evidence" value="ECO:0007669"/>
    <property type="project" value="UniProtKB-EC"/>
</dbReference>
<dbReference type="CDD" id="cd00672">
    <property type="entry name" value="CysRS_core"/>
    <property type="match status" value="1"/>
</dbReference>
<dbReference type="NCBIfam" id="TIGR00435">
    <property type="entry name" value="cysS"/>
    <property type="match status" value="1"/>
</dbReference>
<dbReference type="Pfam" id="PF23493">
    <property type="entry name" value="CysS_C"/>
    <property type="match status" value="1"/>
</dbReference>
<evidence type="ECO:0000256" key="1">
    <source>
        <dbReference type="ARBA" id="ARBA00004496"/>
    </source>
</evidence>
<dbReference type="Gene3D" id="3.40.50.620">
    <property type="entry name" value="HUPs"/>
    <property type="match status" value="1"/>
</dbReference>
<evidence type="ECO:0000256" key="4">
    <source>
        <dbReference type="ARBA" id="ARBA00022490"/>
    </source>
</evidence>
<keyword evidence="9 12" id="KW-0067">ATP-binding</keyword>
<evidence type="ECO:0000313" key="14">
    <source>
        <dbReference type="EMBL" id="MEE2525981.1"/>
    </source>
</evidence>
<protein>
    <recommendedName>
        <fullName evidence="12">Cysteine--tRNA ligase</fullName>
        <ecNumber evidence="12">6.1.1.16</ecNumber>
    </recommendedName>
    <alternativeName>
        <fullName evidence="12">Cysteinyl-tRNA synthetase</fullName>
        <shortName evidence="12">CysRS</shortName>
    </alternativeName>
</protein>
<evidence type="ECO:0000256" key="8">
    <source>
        <dbReference type="ARBA" id="ARBA00022833"/>
    </source>
</evidence>
<dbReference type="Gene3D" id="1.20.120.1910">
    <property type="entry name" value="Cysteine-tRNA ligase, C-terminal anti-codon recognition domain"/>
    <property type="match status" value="1"/>
</dbReference>
<keyword evidence="5 12" id="KW-0436">Ligase</keyword>
<dbReference type="Pfam" id="PF09190">
    <property type="entry name" value="DALR_2"/>
    <property type="match status" value="1"/>
</dbReference>
<gene>
    <name evidence="12 14" type="primary">cysS</name>
    <name evidence="14" type="ORF">V0U79_06350</name>
</gene>
<evidence type="ECO:0000256" key="9">
    <source>
        <dbReference type="ARBA" id="ARBA00022840"/>
    </source>
</evidence>
<feature type="binding site" evidence="12">
    <location>
        <position position="237"/>
    </location>
    <ligand>
        <name>Zn(2+)</name>
        <dbReference type="ChEBI" id="CHEBI:29105"/>
    </ligand>
</feature>
<feature type="binding site" evidence="12">
    <location>
        <position position="241"/>
    </location>
    <ligand>
        <name>Zn(2+)</name>
        <dbReference type="ChEBI" id="CHEBI:29105"/>
    </ligand>
</feature>
<dbReference type="InterPro" id="IPR032678">
    <property type="entry name" value="tRNA-synt_1_cat_dom"/>
</dbReference>
<feature type="binding site" evidence="12">
    <location>
        <position position="212"/>
    </location>
    <ligand>
        <name>Zn(2+)</name>
        <dbReference type="ChEBI" id="CHEBI:29105"/>
    </ligand>
</feature>
<evidence type="ECO:0000259" key="13">
    <source>
        <dbReference type="SMART" id="SM00840"/>
    </source>
</evidence>
<dbReference type="SUPFAM" id="SSF47323">
    <property type="entry name" value="Anticodon-binding domain of a subclass of class I aminoacyl-tRNA synthetases"/>
    <property type="match status" value="1"/>
</dbReference>
<proteinExistence type="inferred from homology"/>
<dbReference type="SUPFAM" id="SSF52374">
    <property type="entry name" value="Nucleotidylyl transferase"/>
    <property type="match status" value="1"/>
</dbReference>
<evidence type="ECO:0000256" key="6">
    <source>
        <dbReference type="ARBA" id="ARBA00022723"/>
    </source>
</evidence>
<dbReference type="InterPro" id="IPR056411">
    <property type="entry name" value="CysS_C"/>
</dbReference>
<dbReference type="InterPro" id="IPR015803">
    <property type="entry name" value="Cys-tRNA-ligase"/>
</dbReference>
<dbReference type="EMBL" id="JAZDRP010000003">
    <property type="protein sequence ID" value="MEE2525981.1"/>
    <property type="molecule type" value="Genomic_DNA"/>
</dbReference>
<evidence type="ECO:0000256" key="5">
    <source>
        <dbReference type="ARBA" id="ARBA00022598"/>
    </source>
</evidence>
<evidence type="ECO:0000256" key="7">
    <source>
        <dbReference type="ARBA" id="ARBA00022741"/>
    </source>
</evidence>
<evidence type="ECO:0000256" key="2">
    <source>
        <dbReference type="ARBA" id="ARBA00005594"/>
    </source>
</evidence>
<evidence type="ECO:0000256" key="10">
    <source>
        <dbReference type="ARBA" id="ARBA00022917"/>
    </source>
</evidence>
<dbReference type="HAMAP" id="MF_00041">
    <property type="entry name" value="Cys_tRNA_synth"/>
    <property type="match status" value="1"/>
</dbReference>
<organism evidence="14 15">
    <name type="scientific">Hyphobacterium lacteum</name>
    <dbReference type="NCBI Taxonomy" id="3116575"/>
    <lineage>
        <taxon>Bacteria</taxon>
        <taxon>Pseudomonadati</taxon>
        <taxon>Pseudomonadota</taxon>
        <taxon>Alphaproteobacteria</taxon>
        <taxon>Maricaulales</taxon>
        <taxon>Maricaulaceae</taxon>
        <taxon>Hyphobacterium</taxon>
    </lineage>
</organism>
<evidence type="ECO:0000256" key="11">
    <source>
        <dbReference type="ARBA" id="ARBA00023146"/>
    </source>
</evidence>
<dbReference type="Pfam" id="PF01406">
    <property type="entry name" value="tRNA-synt_1e"/>
    <property type="match status" value="1"/>
</dbReference>
<dbReference type="InterPro" id="IPR009080">
    <property type="entry name" value="tRNAsynth_Ia_anticodon-bd"/>
</dbReference>
<keyword evidence="15" id="KW-1185">Reference proteome</keyword>
<comment type="caution">
    <text evidence="14">The sequence shown here is derived from an EMBL/GenBank/DDBJ whole genome shotgun (WGS) entry which is preliminary data.</text>
</comment>
<comment type="catalytic activity">
    <reaction evidence="12">
        <text>tRNA(Cys) + L-cysteine + ATP = L-cysteinyl-tRNA(Cys) + AMP + diphosphate</text>
        <dbReference type="Rhea" id="RHEA:17773"/>
        <dbReference type="Rhea" id="RHEA-COMP:9661"/>
        <dbReference type="Rhea" id="RHEA-COMP:9679"/>
        <dbReference type="ChEBI" id="CHEBI:30616"/>
        <dbReference type="ChEBI" id="CHEBI:33019"/>
        <dbReference type="ChEBI" id="CHEBI:35235"/>
        <dbReference type="ChEBI" id="CHEBI:78442"/>
        <dbReference type="ChEBI" id="CHEBI:78517"/>
        <dbReference type="ChEBI" id="CHEBI:456215"/>
        <dbReference type="EC" id="6.1.1.16"/>
    </reaction>
</comment>
<keyword evidence="11 12" id="KW-0030">Aminoacyl-tRNA synthetase</keyword>
<feature type="short sequence motif" description="'KMSKS' region" evidence="12">
    <location>
        <begin position="270"/>
        <end position="274"/>
    </location>
</feature>
<feature type="short sequence motif" description="'HIGH' region" evidence="12">
    <location>
        <begin position="32"/>
        <end position="42"/>
    </location>
</feature>
<dbReference type="InterPro" id="IPR014729">
    <property type="entry name" value="Rossmann-like_a/b/a_fold"/>
</dbReference>
<evidence type="ECO:0000256" key="3">
    <source>
        <dbReference type="ARBA" id="ARBA00011245"/>
    </source>
</evidence>
<dbReference type="EC" id="6.1.1.16" evidence="12"/>
<name>A0ABU7LQ00_9PROT</name>
<feature type="domain" description="Cysteinyl-tRNA synthetase class Ia DALR" evidence="13">
    <location>
        <begin position="340"/>
        <end position="399"/>
    </location>
</feature>
<keyword evidence="7 12" id="KW-0547">Nucleotide-binding</keyword>
<feature type="binding site" evidence="12">
    <location>
        <position position="273"/>
    </location>
    <ligand>
        <name>ATP</name>
        <dbReference type="ChEBI" id="CHEBI:30616"/>
    </ligand>
</feature>
<keyword evidence="8 12" id="KW-0862">Zinc</keyword>
<keyword evidence="6 12" id="KW-0479">Metal-binding</keyword>